<comment type="caution">
    <text evidence="1">The sequence shown here is derived from an EMBL/GenBank/DDBJ whole genome shotgun (WGS) entry which is preliminary data.</text>
</comment>
<proteinExistence type="predicted"/>
<gene>
    <name evidence="1" type="ORF">GGR42_000045</name>
</gene>
<evidence type="ECO:0000313" key="1">
    <source>
        <dbReference type="EMBL" id="NJB69583.1"/>
    </source>
</evidence>
<dbReference type="RefSeq" id="WP_167959369.1">
    <property type="nucleotide sequence ID" value="NZ_JAATJJ010000001.1"/>
</dbReference>
<keyword evidence="2" id="KW-1185">Reference proteome</keyword>
<dbReference type="AlphaFoldDB" id="A0A846QTA7"/>
<dbReference type="EMBL" id="JAATJJ010000001">
    <property type="protein sequence ID" value="NJB69583.1"/>
    <property type="molecule type" value="Genomic_DNA"/>
</dbReference>
<evidence type="ECO:0000313" key="2">
    <source>
        <dbReference type="Proteomes" id="UP000590442"/>
    </source>
</evidence>
<protein>
    <submittedName>
        <fullName evidence="1">Uncharacterized protein</fullName>
    </submittedName>
</protein>
<sequence>MSLRENVYTNSFRFDSDNTIHVKGLDVFKQVLEKEYFCNAVIRSYSSRDISINLVLELNFNMNLIEMIQFNDLINLEDCISSIKNKVKLTAFSKFLLDLEKTNETYIDIEEININTTTTSFTIQKIYPKSIPEQIESILKKIIIHHSSFTTCALETPYEVYIPVFEENQLSKVKNGLGVKNDYYKYWGLYIQSREVAIVYDLYKNSILRNDLHILSQ</sequence>
<dbReference type="Proteomes" id="UP000590442">
    <property type="component" value="Unassembled WGS sequence"/>
</dbReference>
<name>A0A846QTA7_9FLAO</name>
<accession>A0A846QTA7</accession>
<organism evidence="1 2">
    <name type="scientific">Saonia flava</name>
    <dbReference type="NCBI Taxonomy" id="523696"/>
    <lineage>
        <taxon>Bacteria</taxon>
        <taxon>Pseudomonadati</taxon>
        <taxon>Bacteroidota</taxon>
        <taxon>Flavobacteriia</taxon>
        <taxon>Flavobacteriales</taxon>
        <taxon>Flavobacteriaceae</taxon>
        <taxon>Saonia</taxon>
    </lineage>
</organism>
<reference evidence="1 2" key="1">
    <citation type="submission" date="2020-03" db="EMBL/GenBank/DDBJ databases">
        <title>Genomic Encyclopedia of Type Strains, Phase IV (KMG-IV): sequencing the most valuable type-strain genomes for metagenomic binning, comparative biology and taxonomic classification.</title>
        <authorList>
            <person name="Goeker M."/>
        </authorList>
    </citation>
    <scope>NUCLEOTIDE SEQUENCE [LARGE SCALE GENOMIC DNA]</scope>
    <source>
        <strain evidence="1 2">DSM 29762</strain>
    </source>
</reference>